<dbReference type="SMART" id="SM00184">
    <property type="entry name" value="RING"/>
    <property type="match status" value="1"/>
</dbReference>
<dbReference type="InterPro" id="IPR001841">
    <property type="entry name" value="Znf_RING"/>
</dbReference>
<keyword evidence="1" id="KW-0862">Zinc</keyword>
<dbReference type="PROSITE" id="PS50089">
    <property type="entry name" value="ZF_RING_2"/>
    <property type="match status" value="1"/>
</dbReference>
<comment type="caution">
    <text evidence="3">The sequence shown here is derived from an EMBL/GenBank/DDBJ whole genome shotgun (WGS) entry which is preliminary data.</text>
</comment>
<evidence type="ECO:0000313" key="3">
    <source>
        <dbReference type="EMBL" id="CAK9006442.1"/>
    </source>
</evidence>
<gene>
    <name evidence="3" type="ORF">CCMP2556_LOCUS8445</name>
</gene>
<sequence>MFRQRLVKVSAEARGAYDAETGRIVQKLVAQTMQTFIRRSEAAAMQRMNHCSQQVNVDEPCRRHGGEALVVKEFQAKMAELGFPDGVGDSYDGGYGFLCLDLTASWEDSSCEDAIHLQPTLPKGSCVTCPICQDHRPAVALVPCGHVVCRDCRCQIRQCPFCREPVHSSTRCLFLD</sequence>
<name>A0ABP0IWE8_9DINO</name>
<proteinExistence type="predicted"/>
<dbReference type="InterPro" id="IPR013083">
    <property type="entry name" value="Znf_RING/FYVE/PHD"/>
</dbReference>
<feature type="domain" description="RING-type" evidence="2">
    <location>
        <begin position="129"/>
        <end position="163"/>
    </location>
</feature>
<dbReference type="EMBL" id="CAXAMN010003814">
    <property type="protein sequence ID" value="CAK9006442.1"/>
    <property type="molecule type" value="Genomic_DNA"/>
</dbReference>
<accession>A0ABP0IWE8</accession>
<keyword evidence="1" id="KW-0863">Zinc-finger</keyword>
<evidence type="ECO:0000259" key="2">
    <source>
        <dbReference type="PROSITE" id="PS50089"/>
    </source>
</evidence>
<keyword evidence="4" id="KW-1185">Reference proteome</keyword>
<protein>
    <recommendedName>
        <fullName evidence="2">RING-type domain-containing protein</fullName>
    </recommendedName>
</protein>
<organism evidence="3 4">
    <name type="scientific">Durusdinium trenchii</name>
    <dbReference type="NCBI Taxonomy" id="1381693"/>
    <lineage>
        <taxon>Eukaryota</taxon>
        <taxon>Sar</taxon>
        <taxon>Alveolata</taxon>
        <taxon>Dinophyceae</taxon>
        <taxon>Suessiales</taxon>
        <taxon>Symbiodiniaceae</taxon>
        <taxon>Durusdinium</taxon>
    </lineage>
</organism>
<dbReference type="Gene3D" id="3.30.40.10">
    <property type="entry name" value="Zinc/RING finger domain, C3HC4 (zinc finger)"/>
    <property type="match status" value="1"/>
</dbReference>
<keyword evidence="1" id="KW-0479">Metal-binding</keyword>
<dbReference type="SUPFAM" id="SSF57850">
    <property type="entry name" value="RING/U-box"/>
    <property type="match status" value="1"/>
</dbReference>
<reference evidence="3 4" key="1">
    <citation type="submission" date="2024-02" db="EMBL/GenBank/DDBJ databases">
        <authorList>
            <person name="Chen Y."/>
            <person name="Shah S."/>
            <person name="Dougan E. K."/>
            <person name="Thang M."/>
            <person name="Chan C."/>
        </authorList>
    </citation>
    <scope>NUCLEOTIDE SEQUENCE [LARGE SCALE GENOMIC DNA]</scope>
</reference>
<evidence type="ECO:0000313" key="4">
    <source>
        <dbReference type="Proteomes" id="UP001642484"/>
    </source>
</evidence>
<dbReference type="Proteomes" id="UP001642484">
    <property type="component" value="Unassembled WGS sequence"/>
</dbReference>
<dbReference type="Pfam" id="PF13920">
    <property type="entry name" value="zf-C3HC4_3"/>
    <property type="match status" value="1"/>
</dbReference>
<evidence type="ECO:0000256" key="1">
    <source>
        <dbReference type="PROSITE-ProRule" id="PRU00175"/>
    </source>
</evidence>